<dbReference type="OMA" id="IRQNIMT"/>
<gene>
    <name evidence="2" type="ORF">GSPATT00021454001</name>
</gene>
<protein>
    <recommendedName>
        <fullName evidence="4">Transmembrane protein</fullName>
    </recommendedName>
</protein>
<dbReference type="Proteomes" id="UP000000600">
    <property type="component" value="Unassembled WGS sequence"/>
</dbReference>
<feature type="transmembrane region" description="Helical" evidence="1">
    <location>
        <begin position="120"/>
        <end position="139"/>
    </location>
</feature>
<feature type="transmembrane region" description="Helical" evidence="1">
    <location>
        <begin position="212"/>
        <end position="237"/>
    </location>
</feature>
<keyword evidence="1" id="KW-0812">Transmembrane</keyword>
<dbReference type="PANTHER" id="PTHR31600:SF2">
    <property type="entry name" value="GAMETE ENRICHED GENE 10 PROTEIN-RELATED"/>
    <property type="match status" value="1"/>
</dbReference>
<dbReference type="OrthoDB" id="306280at2759"/>
<reference evidence="2 3" key="1">
    <citation type="journal article" date="2006" name="Nature">
        <title>Global trends of whole-genome duplications revealed by the ciliate Paramecium tetraurelia.</title>
        <authorList>
            <consortium name="Genoscope"/>
            <person name="Aury J.-M."/>
            <person name="Jaillon O."/>
            <person name="Duret L."/>
            <person name="Noel B."/>
            <person name="Jubin C."/>
            <person name="Porcel B.M."/>
            <person name="Segurens B."/>
            <person name="Daubin V."/>
            <person name="Anthouard V."/>
            <person name="Aiach N."/>
            <person name="Arnaiz O."/>
            <person name="Billaut A."/>
            <person name="Beisson J."/>
            <person name="Blanc I."/>
            <person name="Bouhouche K."/>
            <person name="Camara F."/>
            <person name="Duharcourt S."/>
            <person name="Guigo R."/>
            <person name="Gogendeau D."/>
            <person name="Katinka M."/>
            <person name="Keller A.-M."/>
            <person name="Kissmehl R."/>
            <person name="Klotz C."/>
            <person name="Koll F."/>
            <person name="Le Moue A."/>
            <person name="Lepere C."/>
            <person name="Malinsky S."/>
            <person name="Nowacki M."/>
            <person name="Nowak J.K."/>
            <person name="Plattner H."/>
            <person name="Poulain J."/>
            <person name="Ruiz F."/>
            <person name="Serrano V."/>
            <person name="Zagulski M."/>
            <person name="Dessen P."/>
            <person name="Betermier M."/>
            <person name="Weissenbach J."/>
            <person name="Scarpelli C."/>
            <person name="Schachter V."/>
            <person name="Sperling L."/>
            <person name="Meyer E."/>
            <person name="Cohen J."/>
            <person name="Wincker P."/>
        </authorList>
    </citation>
    <scope>NUCLEOTIDE SEQUENCE [LARGE SCALE GENOMIC DNA]</scope>
    <source>
        <strain evidence="2 3">Stock d4-2</strain>
    </source>
</reference>
<evidence type="ECO:0008006" key="4">
    <source>
        <dbReference type="Google" id="ProtNLM"/>
    </source>
</evidence>
<sequence length="1410" mass="168111">MLRENFDVTLKSILWFRFLFIINTLQAVQLINGSDLFIQEMLSKYRINLLIYFGNSNYLIFAYIIILSIFFHIAITQIAIKMKISIHQFIGSFFVQTIYYVQSMPIILNSLYAILYQDQYVHLILFILTVLLNIMYIKFSCQTSFLQIDGSFSRQIDEIVIYIFRFALCLLKVKLPIVELQFSILLIESFLLILIQINNTQLNSHFIFQLRIFLFVIGIAGICKLQWIEIFLIYMFTIGVMQSWRNRLQINKLTDAKNQFQLKFLISQIVKNYSNDETIQVLLIQRCIKSNLKYLQKNNNSNIIKIQDRVMIERYFEQNLYKLYFLLLQQNQSKLSFFDFIFVKANIYLIQQECFLKSKKQLQDNSQIVRIFEEQESNFLLLEQANITKQNFYQALIKLTINEQQYSKIIRTQCKKFCKRMQQLKNDFQTSINIKAQTLQNSNITDLNTIQTIQKYYFVFYGDYQKVYEKSYCRHFKLGRKLKNYQVGIEISTQSCLKVIRYVFQIDQIFLIKVSYLQKKWTILNSKMKYLADFFQDQYLDNILDLFPQFLRGYYQQQLNRYVENEFVDKSQLRTYLLKNNYIISCRITFHHEILDNDLIINNIIEIEDKNNVLLFDQYGKILGISELLYNELQNLDEYYTSDIFILTFLEKAMIQFYVPEIEYQVLQLTSSQQYNQVEFQSTFPKNINHNDCLQQKINFNIESLTQIKFNTSSNCHENQQNKTIKMLNPKFSMQFEQIQQQLGQEQNISSHKFELEYVELDTPCCNYFQLHFSDLEYHFESQDRSLKFEAKTIKIHSAQDNKINMSLIEQIVEKKEISRNLKLQLILMIFLTIYVAGTIFVNKQSGLNEIKSYQSSINFLINPQALTFSYAGSFLLQWNRYCVESGLYNLSSYIEFQRQQKLNYAFTLWKGIHVNYTLNLSQRSRDLGMEMVDVIEYDKNNNKIVTKMDFYSFYSITREKMVRVQKNTNYTNVSTHDYSIFKANGFIRQNIMTIFKFHDVVINDEIEYLKQKVEFSQTNFYLIEIIQMCCANTFTVALIYSIHRQVKLKNQIFTLLSLIEINSIKTQIQQTKIFHSFTNYSQKSITNFINNDSILNETSQQNKNNHTILRLSNIKFTSKFRLLIPIIFIICYGAQMIGAYYYRALYYDNYKHSLLMTMNYIKFKKLFDSSILLGELIKTEHLIPSNPYQLINQTETIEQYLMYADNSTNLFNTILDDLVVSDYFNDTMKSLILNAFRKDLCLSFQRFLVFCNTTQIKQPYKLSDSYLTITQDGIGGVVQNYKKMVQQEFNTERQTLKYSKNNVQFINSQIHQNFFVQYAQDIQSCFFTCFSYFINESIYLSDLFIEAMAEYFNLTGIILLLLYFIFSVFWVIYQYLQIHQIKFVLILLDPKVVQKKGIHQILMKIMNYL</sequence>
<dbReference type="GeneID" id="5041012"/>
<keyword evidence="3" id="KW-1185">Reference proteome</keyword>
<feature type="transmembrane region" description="Helical" evidence="1">
    <location>
        <begin position="58"/>
        <end position="80"/>
    </location>
</feature>
<dbReference type="KEGG" id="ptm:GSPATT00021454001"/>
<name>A0DXR3_PARTE</name>
<feature type="transmembrane region" description="Helical" evidence="1">
    <location>
        <begin position="1121"/>
        <end position="1143"/>
    </location>
</feature>
<dbReference type="InterPro" id="IPR052994">
    <property type="entry name" value="Tiny_macrocysts_regulators"/>
</dbReference>
<dbReference type="HOGENOM" id="CLU_253755_0_0_1"/>
<keyword evidence="1" id="KW-0472">Membrane</keyword>
<feature type="transmembrane region" description="Helical" evidence="1">
    <location>
        <begin position="1352"/>
        <end position="1374"/>
    </location>
</feature>
<dbReference type="RefSeq" id="XP_001455227.1">
    <property type="nucleotide sequence ID" value="XM_001455190.1"/>
</dbReference>
<dbReference type="PROSITE" id="PS00018">
    <property type="entry name" value="EF_HAND_1"/>
    <property type="match status" value="1"/>
</dbReference>
<dbReference type="PANTHER" id="PTHR31600">
    <property type="entry name" value="TINY MACROCYSTS PROTEIN B-RELATED"/>
    <property type="match status" value="1"/>
</dbReference>
<dbReference type="InParanoid" id="A0DXR3"/>
<organism evidence="2 3">
    <name type="scientific">Paramecium tetraurelia</name>
    <dbReference type="NCBI Taxonomy" id="5888"/>
    <lineage>
        <taxon>Eukaryota</taxon>
        <taxon>Sar</taxon>
        <taxon>Alveolata</taxon>
        <taxon>Ciliophora</taxon>
        <taxon>Intramacronucleata</taxon>
        <taxon>Oligohymenophorea</taxon>
        <taxon>Peniculida</taxon>
        <taxon>Parameciidae</taxon>
        <taxon>Paramecium</taxon>
    </lineage>
</organism>
<feature type="transmembrane region" description="Helical" evidence="1">
    <location>
        <begin position="182"/>
        <end position="200"/>
    </location>
</feature>
<accession>A0DXR3</accession>
<feature type="transmembrane region" description="Helical" evidence="1">
    <location>
        <begin position="12"/>
        <end position="38"/>
    </location>
</feature>
<evidence type="ECO:0000313" key="3">
    <source>
        <dbReference type="Proteomes" id="UP000000600"/>
    </source>
</evidence>
<feature type="transmembrane region" description="Helical" evidence="1">
    <location>
        <begin position="86"/>
        <end position="108"/>
    </location>
</feature>
<evidence type="ECO:0000256" key="1">
    <source>
        <dbReference type="SAM" id="Phobius"/>
    </source>
</evidence>
<dbReference type="EMBL" id="CT868640">
    <property type="protein sequence ID" value="CAK87830.1"/>
    <property type="molecule type" value="Genomic_DNA"/>
</dbReference>
<keyword evidence="1" id="KW-1133">Transmembrane helix</keyword>
<dbReference type="InterPro" id="IPR018247">
    <property type="entry name" value="EF_Hand_1_Ca_BS"/>
</dbReference>
<feature type="transmembrane region" description="Helical" evidence="1">
    <location>
        <begin position="1021"/>
        <end position="1043"/>
    </location>
</feature>
<proteinExistence type="predicted"/>
<evidence type="ECO:0000313" key="2">
    <source>
        <dbReference type="EMBL" id="CAK87830.1"/>
    </source>
</evidence>